<dbReference type="Proteomes" id="UP001592531">
    <property type="component" value="Unassembled WGS sequence"/>
</dbReference>
<dbReference type="RefSeq" id="WP_380542911.1">
    <property type="nucleotide sequence ID" value="NZ_JBHFAB010000030.1"/>
</dbReference>
<organism evidence="2 3">
    <name type="scientific">Streptacidiphilus cavernicola</name>
    <dbReference type="NCBI Taxonomy" id="3342716"/>
    <lineage>
        <taxon>Bacteria</taxon>
        <taxon>Bacillati</taxon>
        <taxon>Actinomycetota</taxon>
        <taxon>Actinomycetes</taxon>
        <taxon>Kitasatosporales</taxon>
        <taxon>Streptomycetaceae</taxon>
        <taxon>Streptacidiphilus</taxon>
    </lineage>
</organism>
<protein>
    <submittedName>
        <fullName evidence="2">DUF3000 domain-containing protein</fullName>
    </submittedName>
</protein>
<feature type="compositionally biased region" description="Gly residues" evidence="1">
    <location>
        <begin position="178"/>
        <end position="198"/>
    </location>
</feature>
<feature type="region of interest" description="Disordered" evidence="1">
    <location>
        <begin position="160"/>
        <end position="198"/>
    </location>
</feature>
<accession>A0ABV6W519</accession>
<evidence type="ECO:0000256" key="1">
    <source>
        <dbReference type="SAM" id="MobiDB-lite"/>
    </source>
</evidence>
<name>A0ABV6W519_9ACTN</name>
<evidence type="ECO:0000313" key="2">
    <source>
        <dbReference type="EMBL" id="MFC1420853.1"/>
    </source>
</evidence>
<evidence type="ECO:0000313" key="3">
    <source>
        <dbReference type="Proteomes" id="UP001592531"/>
    </source>
</evidence>
<sequence length="250" mass="25539">MAVSGNPASEDGAPGVPPAFREAVEALRSARLRPEIVIGDTPAPRKLASYAFALTATVEVDGEELADGRLVLLHEPGGHEAWNGEFRLVSLGRAELEPEMADDPLLAEVGWSWLTEGLDQQGARYTEPSGTVSRCSSHYFGGLAERETSTEIEIRASWTPLTGAGSGQGSGLSTSPGPGQGSGAAPGGRTGASAGAGRGVSAGAGFAEHLRAWCELLCLCAGLPPAPAAPVASPVPVGGVVPMPTRRRPL</sequence>
<dbReference type="InterPro" id="IPR021555">
    <property type="entry name" value="DUF3000"/>
</dbReference>
<keyword evidence="3" id="KW-1185">Reference proteome</keyword>
<dbReference type="EMBL" id="JBHFAB010000030">
    <property type="protein sequence ID" value="MFC1420853.1"/>
    <property type="molecule type" value="Genomic_DNA"/>
</dbReference>
<reference evidence="2 3" key="1">
    <citation type="submission" date="2024-09" db="EMBL/GenBank/DDBJ databases">
        <authorList>
            <person name="Lee S.D."/>
        </authorList>
    </citation>
    <scope>NUCLEOTIDE SEQUENCE [LARGE SCALE GENOMIC DNA]</scope>
    <source>
        <strain evidence="2 3">N8-3</strain>
    </source>
</reference>
<dbReference type="Pfam" id="PF11452">
    <property type="entry name" value="DUF3000"/>
    <property type="match status" value="1"/>
</dbReference>
<comment type="caution">
    <text evidence="2">The sequence shown here is derived from an EMBL/GenBank/DDBJ whole genome shotgun (WGS) entry which is preliminary data.</text>
</comment>
<gene>
    <name evidence="2" type="ORF">ACEZDE_30035</name>
</gene>
<proteinExistence type="predicted"/>